<protein>
    <submittedName>
        <fullName evidence="2">Transcription elongation factor SPT6</fullName>
    </submittedName>
</protein>
<dbReference type="InterPro" id="IPR028088">
    <property type="entry name" value="Spt6_HTH_DNA-bd_dom"/>
</dbReference>
<dbReference type="InterPro" id="IPR023319">
    <property type="entry name" value="Tex-like_HTH_dom_sf"/>
</dbReference>
<dbReference type="Gene3D" id="1.10.10.650">
    <property type="entry name" value="RuvA domain 2-like"/>
    <property type="match status" value="1"/>
</dbReference>
<feature type="domain" description="Helix-turn-helix DNA-binding" evidence="1">
    <location>
        <begin position="8"/>
        <end position="124"/>
    </location>
</feature>
<evidence type="ECO:0000313" key="2">
    <source>
        <dbReference type="EMBL" id="KAF8817743.1"/>
    </source>
</evidence>
<organism evidence="2 3">
    <name type="scientific">Cardiosporidium cionae</name>
    <dbReference type="NCBI Taxonomy" id="476202"/>
    <lineage>
        <taxon>Eukaryota</taxon>
        <taxon>Sar</taxon>
        <taxon>Alveolata</taxon>
        <taxon>Apicomplexa</taxon>
        <taxon>Aconoidasida</taxon>
        <taxon>Nephromycida</taxon>
        <taxon>Cardiosporidium</taxon>
    </lineage>
</organism>
<reference evidence="2 3" key="1">
    <citation type="journal article" date="2020" name="bioRxiv">
        <title>Metabolic contributions of an alphaproteobacterial endosymbiont in the apicomplexan Cardiosporidium cionae.</title>
        <authorList>
            <person name="Hunter E.S."/>
            <person name="Paight C.J."/>
            <person name="Lane C.E."/>
        </authorList>
    </citation>
    <scope>NUCLEOTIDE SEQUENCE [LARGE SCALE GENOMIC DNA]</scope>
    <source>
        <strain evidence="2">ESH_2018</strain>
    </source>
</reference>
<comment type="caution">
    <text evidence="2">The sequence shown here is derived from an EMBL/GenBank/DDBJ whole genome shotgun (WGS) entry which is preliminary data.</text>
</comment>
<keyword evidence="2" id="KW-0251">Elongation factor</keyword>
<evidence type="ECO:0000259" key="1">
    <source>
        <dbReference type="Pfam" id="PF14641"/>
    </source>
</evidence>
<keyword evidence="2" id="KW-0648">Protein biosynthesis</keyword>
<dbReference type="PANTHER" id="PTHR10145:SF6">
    <property type="entry name" value="TRANSCRIPTION ELONGATION FACTOR SPT6"/>
    <property type="match status" value="1"/>
</dbReference>
<accession>A0ABQ7J3S9</accession>
<dbReference type="PANTHER" id="PTHR10145">
    <property type="entry name" value="TRANSCRIPTION ELONGATION FACTOR SPT6"/>
    <property type="match status" value="1"/>
</dbReference>
<feature type="non-terminal residue" evidence="2">
    <location>
        <position position="1"/>
    </location>
</feature>
<name>A0ABQ7J3S9_9APIC</name>
<gene>
    <name evidence="2" type="ORF">IE077_002772</name>
</gene>
<dbReference type="InterPro" id="IPR017072">
    <property type="entry name" value="TF_Spt6"/>
</dbReference>
<dbReference type="Proteomes" id="UP000823046">
    <property type="component" value="Unassembled WGS sequence"/>
</dbReference>
<dbReference type="Pfam" id="PF14641">
    <property type="entry name" value="HTH_44"/>
    <property type="match status" value="1"/>
</dbReference>
<proteinExistence type="predicted"/>
<dbReference type="InterPro" id="IPR023323">
    <property type="entry name" value="Tex-like_dom_sf"/>
</dbReference>
<evidence type="ECO:0000313" key="3">
    <source>
        <dbReference type="Proteomes" id="UP000823046"/>
    </source>
</evidence>
<keyword evidence="3" id="KW-1185">Reference proteome</keyword>
<dbReference type="GO" id="GO:0003746">
    <property type="term" value="F:translation elongation factor activity"/>
    <property type="evidence" value="ECO:0007669"/>
    <property type="project" value="UniProtKB-KW"/>
</dbReference>
<dbReference type="SUPFAM" id="SSF158832">
    <property type="entry name" value="Tex N-terminal region-like"/>
    <property type="match status" value="1"/>
</dbReference>
<dbReference type="EMBL" id="JADAQX010001624">
    <property type="protein sequence ID" value="KAF8817743.1"/>
    <property type="molecule type" value="Genomic_DNA"/>
</dbReference>
<sequence>NRPRITPSDEIEMESKWLARQLQTSFLDELSSENVLKTYKAVFGNTFIFPADGSIKNDIIQKCGLLLSFLLNDRFEIPFILYHKRHLLCPPLTDEIIWKIYELDLEWYRLRERSKTIDQWITLLASQRHASESSWMPLPSFLMELQSSWDTEEELEDLQLYLMLHFRKELSQADFSSQRVASEGAIVASMAAPSSVIKDKEWLGEESPPIVSFSEERPSPPTSMELFSSERIPKSTEMILTPPSSFETFSSQSTYPTIETSIKTKGRSFGGLGITELVDRYELSKNWEKYLLTADEFAANIENSYKGIPSEYYLQHRCPDIGGTDEAMLEHDIEEWCEEMTTGPFNTGKRVLDVLIKYFAKILSTHPKIRALLRKHFRDICSVSTW</sequence>
<dbReference type="Gene3D" id="1.10.3500.10">
    <property type="entry name" value="Tex N-terminal region-like"/>
    <property type="match status" value="1"/>
</dbReference>